<evidence type="ECO:0000313" key="2">
    <source>
        <dbReference type="EMBL" id="KYB24848.1"/>
    </source>
</evidence>
<reference evidence="2 3" key="2">
    <citation type="journal article" date="2010" name="Nucleic Acids Res.">
        <title>BeetleBase in 2010: revisions to provide comprehensive genomic information for Tribolium castaneum.</title>
        <authorList>
            <person name="Kim H.S."/>
            <person name="Murphy T."/>
            <person name="Xia J."/>
            <person name="Caragea D."/>
            <person name="Park Y."/>
            <person name="Beeman R.W."/>
            <person name="Lorenzen M.D."/>
            <person name="Butcher S."/>
            <person name="Manak J.R."/>
            <person name="Brown S.J."/>
        </authorList>
    </citation>
    <scope>NUCLEOTIDE SEQUENCE [LARGE SCALE GENOMIC DNA]</scope>
    <source>
        <strain evidence="2 3">Georgia GA2</strain>
    </source>
</reference>
<feature type="compositionally biased region" description="Low complexity" evidence="1">
    <location>
        <begin position="14"/>
        <end position="27"/>
    </location>
</feature>
<dbReference type="Proteomes" id="UP000007266">
    <property type="component" value="Unassembled WGS sequence"/>
</dbReference>
<proteinExistence type="predicted"/>
<evidence type="ECO:0000256" key="1">
    <source>
        <dbReference type="SAM" id="MobiDB-lite"/>
    </source>
</evidence>
<organism evidence="2 3">
    <name type="scientific">Tribolium castaneum</name>
    <name type="common">Red flour beetle</name>
    <dbReference type="NCBI Taxonomy" id="7070"/>
    <lineage>
        <taxon>Eukaryota</taxon>
        <taxon>Metazoa</taxon>
        <taxon>Ecdysozoa</taxon>
        <taxon>Arthropoda</taxon>
        <taxon>Hexapoda</taxon>
        <taxon>Insecta</taxon>
        <taxon>Pterygota</taxon>
        <taxon>Neoptera</taxon>
        <taxon>Endopterygota</taxon>
        <taxon>Coleoptera</taxon>
        <taxon>Polyphaga</taxon>
        <taxon>Cucujiformia</taxon>
        <taxon>Tenebrionidae</taxon>
        <taxon>Tenebrionidae incertae sedis</taxon>
        <taxon>Tribolium</taxon>
    </lineage>
</organism>
<dbReference type="EMBL" id="KQ971410">
    <property type="protein sequence ID" value="KYB24848.1"/>
    <property type="molecule type" value="Genomic_DNA"/>
</dbReference>
<feature type="region of interest" description="Disordered" evidence="1">
    <location>
        <begin position="1"/>
        <end position="35"/>
    </location>
</feature>
<accession>A0A139WAC2</accession>
<protein>
    <submittedName>
        <fullName evidence="2">Uncharacterized protein</fullName>
    </submittedName>
</protein>
<reference evidence="2 3" key="1">
    <citation type="journal article" date="2008" name="Nature">
        <title>The genome of the model beetle and pest Tribolium castaneum.</title>
        <authorList>
            <consortium name="Tribolium Genome Sequencing Consortium"/>
            <person name="Richards S."/>
            <person name="Gibbs R.A."/>
            <person name="Weinstock G.M."/>
            <person name="Brown S.J."/>
            <person name="Denell R."/>
            <person name="Beeman R.W."/>
            <person name="Gibbs R."/>
            <person name="Beeman R.W."/>
            <person name="Brown S.J."/>
            <person name="Bucher G."/>
            <person name="Friedrich M."/>
            <person name="Grimmelikhuijzen C.J."/>
            <person name="Klingler M."/>
            <person name="Lorenzen M."/>
            <person name="Richards S."/>
            <person name="Roth S."/>
            <person name="Schroder R."/>
            <person name="Tautz D."/>
            <person name="Zdobnov E.M."/>
            <person name="Muzny D."/>
            <person name="Gibbs R.A."/>
            <person name="Weinstock G.M."/>
            <person name="Attaway T."/>
            <person name="Bell S."/>
            <person name="Buhay C.J."/>
            <person name="Chandrabose M.N."/>
            <person name="Chavez D."/>
            <person name="Clerk-Blankenburg K.P."/>
            <person name="Cree A."/>
            <person name="Dao M."/>
            <person name="Davis C."/>
            <person name="Chacko J."/>
            <person name="Dinh H."/>
            <person name="Dugan-Rocha S."/>
            <person name="Fowler G."/>
            <person name="Garner T.T."/>
            <person name="Garnes J."/>
            <person name="Gnirke A."/>
            <person name="Hawes A."/>
            <person name="Hernandez J."/>
            <person name="Hines S."/>
            <person name="Holder M."/>
            <person name="Hume J."/>
            <person name="Jhangiani S.N."/>
            <person name="Joshi V."/>
            <person name="Khan Z.M."/>
            <person name="Jackson L."/>
            <person name="Kovar C."/>
            <person name="Kowis A."/>
            <person name="Lee S."/>
            <person name="Lewis L.R."/>
            <person name="Margolis J."/>
            <person name="Morgan M."/>
            <person name="Nazareth L.V."/>
            <person name="Nguyen N."/>
            <person name="Okwuonu G."/>
            <person name="Parker D."/>
            <person name="Richards S."/>
            <person name="Ruiz S.J."/>
            <person name="Santibanez J."/>
            <person name="Savard J."/>
            <person name="Scherer S.E."/>
            <person name="Schneider B."/>
            <person name="Sodergren E."/>
            <person name="Tautz D."/>
            <person name="Vattahil S."/>
            <person name="Villasana D."/>
            <person name="White C.S."/>
            <person name="Wright R."/>
            <person name="Park Y."/>
            <person name="Beeman R.W."/>
            <person name="Lord J."/>
            <person name="Oppert B."/>
            <person name="Lorenzen M."/>
            <person name="Brown S."/>
            <person name="Wang L."/>
            <person name="Savard J."/>
            <person name="Tautz D."/>
            <person name="Richards S."/>
            <person name="Weinstock G."/>
            <person name="Gibbs R.A."/>
            <person name="Liu Y."/>
            <person name="Worley K."/>
            <person name="Weinstock G."/>
            <person name="Elsik C.G."/>
            <person name="Reese J.T."/>
            <person name="Elhaik E."/>
            <person name="Landan G."/>
            <person name="Graur D."/>
            <person name="Arensburger P."/>
            <person name="Atkinson P."/>
            <person name="Beeman R.W."/>
            <person name="Beidler J."/>
            <person name="Brown S.J."/>
            <person name="Demuth J.P."/>
            <person name="Drury D.W."/>
            <person name="Du Y.Z."/>
            <person name="Fujiwara H."/>
            <person name="Lorenzen M."/>
            <person name="Maselli V."/>
            <person name="Osanai M."/>
            <person name="Park Y."/>
            <person name="Robertson H.M."/>
            <person name="Tu Z."/>
            <person name="Wang J.J."/>
            <person name="Wang S."/>
            <person name="Richards S."/>
            <person name="Song H."/>
            <person name="Zhang L."/>
            <person name="Sodergren E."/>
            <person name="Werner D."/>
            <person name="Stanke M."/>
            <person name="Morgenstern B."/>
            <person name="Solovyev V."/>
            <person name="Kosarev P."/>
            <person name="Brown G."/>
            <person name="Chen H.C."/>
            <person name="Ermolaeva O."/>
            <person name="Hlavina W."/>
            <person name="Kapustin Y."/>
            <person name="Kiryutin B."/>
            <person name="Kitts P."/>
            <person name="Maglott D."/>
            <person name="Pruitt K."/>
            <person name="Sapojnikov V."/>
            <person name="Souvorov A."/>
            <person name="Mackey A.J."/>
            <person name="Waterhouse R.M."/>
            <person name="Wyder S."/>
            <person name="Zdobnov E.M."/>
            <person name="Zdobnov E.M."/>
            <person name="Wyder S."/>
            <person name="Kriventseva E.V."/>
            <person name="Kadowaki T."/>
            <person name="Bork P."/>
            <person name="Aranda M."/>
            <person name="Bao R."/>
            <person name="Beermann A."/>
            <person name="Berns N."/>
            <person name="Bolognesi R."/>
            <person name="Bonneton F."/>
            <person name="Bopp D."/>
            <person name="Brown S.J."/>
            <person name="Bucher G."/>
            <person name="Butts T."/>
            <person name="Chaumot A."/>
            <person name="Denell R.E."/>
            <person name="Ferrier D.E."/>
            <person name="Friedrich M."/>
            <person name="Gordon C.M."/>
            <person name="Jindra M."/>
            <person name="Klingler M."/>
            <person name="Lan Q."/>
            <person name="Lattorff H.M."/>
            <person name="Laudet V."/>
            <person name="von Levetsow C."/>
            <person name="Liu Z."/>
            <person name="Lutz R."/>
            <person name="Lynch J.A."/>
            <person name="da Fonseca R.N."/>
            <person name="Posnien N."/>
            <person name="Reuter R."/>
            <person name="Roth S."/>
            <person name="Savard J."/>
            <person name="Schinko J.B."/>
            <person name="Schmitt C."/>
            <person name="Schoppmeier M."/>
            <person name="Schroder R."/>
            <person name="Shippy T.D."/>
            <person name="Simonnet F."/>
            <person name="Marques-Souza H."/>
            <person name="Tautz D."/>
            <person name="Tomoyasu Y."/>
            <person name="Trauner J."/>
            <person name="Van der Zee M."/>
            <person name="Vervoort M."/>
            <person name="Wittkopp N."/>
            <person name="Wimmer E.A."/>
            <person name="Yang X."/>
            <person name="Jones A.K."/>
            <person name="Sattelle D.B."/>
            <person name="Ebert P.R."/>
            <person name="Nelson D."/>
            <person name="Scott J.G."/>
            <person name="Beeman R.W."/>
            <person name="Muthukrishnan S."/>
            <person name="Kramer K.J."/>
            <person name="Arakane Y."/>
            <person name="Beeman R.W."/>
            <person name="Zhu Q."/>
            <person name="Hogenkamp D."/>
            <person name="Dixit R."/>
            <person name="Oppert B."/>
            <person name="Jiang H."/>
            <person name="Zou Z."/>
            <person name="Marshall J."/>
            <person name="Elpidina E."/>
            <person name="Vinokurov K."/>
            <person name="Oppert C."/>
            <person name="Zou Z."/>
            <person name="Evans J."/>
            <person name="Lu Z."/>
            <person name="Zhao P."/>
            <person name="Sumathipala N."/>
            <person name="Altincicek B."/>
            <person name="Vilcinskas A."/>
            <person name="Williams M."/>
            <person name="Hultmark D."/>
            <person name="Hetru C."/>
            <person name="Jiang H."/>
            <person name="Grimmelikhuijzen C.J."/>
            <person name="Hauser F."/>
            <person name="Cazzamali G."/>
            <person name="Williamson M."/>
            <person name="Park Y."/>
            <person name="Li B."/>
            <person name="Tanaka Y."/>
            <person name="Predel R."/>
            <person name="Neupert S."/>
            <person name="Schachtner J."/>
            <person name="Verleyen P."/>
            <person name="Raible F."/>
            <person name="Bork P."/>
            <person name="Friedrich M."/>
            <person name="Walden K.K."/>
            <person name="Robertson H.M."/>
            <person name="Angeli S."/>
            <person name="Foret S."/>
            <person name="Bucher G."/>
            <person name="Schuetz S."/>
            <person name="Maleszka R."/>
            <person name="Wimmer E.A."/>
            <person name="Beeman R.W."/>
            <person name="Lorenzen M."/>
            <person name="Tomoyasu Y."/>
            <person name="Miller S.C."/>
            <person name="Grossmann D."/>
            <person name="Bucher G."/>
        </authorList>
    </citation>
    <scope>NUCLEOTIDE SEQUENCE [LARGE SCALE GENOMIC DNA]</scope>
    <source>
        <strain evidence="2 3">Georgia GA2</strain>
    </source>
</reference>
<evidence type="ECO:0000313" key="3">
    <source>
        <dbReference type="Proteomes" id="UP000007266"/>
    </source>
</evidence>
<gene>
    <name evidence="2" type="primary">AUGUSTUS-3.0.2_31389</name>
    <name evidence="2" type="ORF">TcasGA2_TC031389</name>
</gene>
<keyword evidence="3" id="KW-1185">Reference proteome</keyword>
<sequence length="68" mass="7636">MPPRHWSRTTHADWTTPERSTPTWTTTHGEGADGGWRFGLRTEHQFEMGARGLREWGIGGGTCLLGGW</sequence>
<dbReference type="AlphaFoldDB" id="A0A139WAC2"/>
<dbReference type="InParanoid" id="A0A139WAC2"/>
<name>A0A139WAC2_TRICA</name>